<feature type="binding site" evidence="7">
    <location>
        <position position="238"/>
    </location>
    <ligand>
        <name>ATP</name>
        <dbReference type="ChEBI" id="CHEBI:30616"/>
    </ligand>
</feature>
<feature type="domain" description="Aminoacyl-transfer RNA synthetases class-II family profile" evidence="8">
    <location>
        <begin position="150"/>
        <end position="459"/>
    </location>
</feature>
<dbReference type="InterPro" id="IPR012340">
    <property type="entry name" value="NA-bd_OB-fold"/>
</dbReference>
<dbReference type="GO" id="GO:0005524">
    <property type="term" value="F:ATP binding"/>
    <property type="evidence" value="ECO:0007669"/>
    <property type="project" value="UniProtKB-UniRule"/>
</dbReference>
<name>A0A1F8G528_9BACT</name>
<comment type="subunit">
    <text evidence="7">Homodimer.</text>
</comment>
<keyword evidence="5 7" id="KW-0648">Protein biosynthesis</keyword>
<feature type="region of interest" description="Aspartate" evidence="7">
    <location>
        <begin position="207"/>
        <end position="210"/>
    </location>
</feature>
<comment type="caution">
    <text evidence="9">The sequence shown here is derived from an EMBL/GenBank/DDBJ whole genome shotgun (WGS) entry which is preliminary data.</text>
</comment>
<evidence type="ECO:0000256" key="7">
    <source>
        <dbReference type="HAMAP-Rule" id="MF_00044"/>
    </source>
</evidence>
<feature type="site" description="Important for tRNA non-discrimination" evidence="7">
    <location>
        <position position="29"/>
    </location>
</feature>
<dbReference type="InterPro" id="IPR045864">
    <property type="entry name" value="aa-tRNA-synth_II/BPL/LPL"/>
</dbReference>
<keyword evidence="3 7" id="KW-0547">Nucleotide-binding</keyword>
<dbReference type="STRING" id="1802689.A3F25_02170"/>
<dbReference type="Gene3D" id="2.40.50.140">
    <property type="entry name" value="Nucleic acid-binding proteins"/>
    <property type="match status" value="1"/>
</dbReference>
<gene>
    <name evidence="7" type="primary">aspS</name>
    <name evidence="9" type="ORF">A3F25_02170</name>
</gene>
<evidence type="ECO:0000256" key="3">
    <source>
        <dbReference type="ARBA" id="ARBA00022741"/>
    </source>
</evidence>
<dbReference type="CDD" id="cd00777">
    <property type="entry name" value="AspRS_core"/>
    <property type="match status" value="1"/>
</dbReference>
<comment type="catalytic activity">
    <reaction evidence="7">
        <text>tRNA(Asx) + L-aspartate + ATP = L-aspartyl-tRNA(Asx) + AMP + diphosphate</text>
        <dbReference type="Rhea" id="RHEA:18349"/>
        <dbReference type="Rhea" id="RHEA-COMP:9710"/>
        <dbReference type="Rhea" id="RHEA-COMP:9711"/>
        <dbReference type="ChEBI" id="CHEBI:29991"/>
        <dbReference type="ChEBI" id="CHEBI:30616"/>
        <dbReference type="ChEBI" id="CHEBI:33019"/>
        <dbReference type="ChEBI" id="CHEBI:78442"/>
        <dbReference type="ChEBI" id="CHEBI:78516"/>
        <dbReference type="ChEBI" id="CHEBI:456215"/>
        <dbReference type="EC" id="6.1.1.23"/>
    </reaction>
</comment>
<evidence type="ECO:0000313" key="10">
    <source>
        <dbReference type="Proteomes" id="UP000177478"/>
    </source>
</evidence>
<comment type="function">
    <text evidence="7">Aspartyl-tRNA synthetase with relaxed tRNA specificity since it is able to aspartylate not only its cognate tRNA(Asp) but also tRNA(Asn). Reaction proceeds in two steps: L-aspartate is first activated by ATP to form Asp-AMP and then transferred to the acceptor end of tRNA(Asp/Asn).</text>
</comment>
<sequence length="491" mass="55771">MSRVEISSTVNKIGESVKLAGWVHNRRDHGKLIFIDLRDSSGVIQMVFTPKNGSATSGQGPQDDIYEMASKLRPEWVVEVIGKIAQRPEKMFNLEIATGQIELQPENLEVLAEAVTPPFALDTDGKEIGEENRMQYRYLDLRRARLRDNLTLRHRVIKFIRDYLDKQGFLEIETPILTKSTPEGARDYVVPSRLYASKFFALPQSPQQYKQLLMVAGIEKYFQIARCFRDEDTRGDRQPEFTQLDLEMSFVEREDVIALNEALLIELVKTVVPEKRIQTIPFPRLTYKEAMEKYGTDRPDLRENKDDPNLLAFCWVIDFPFFEKTDPSAGSQPSQGFGGQAGHGGWTFTHNPFSAPKPEFYDHLIKQENVGEILTSQYDVIMNGFELGGGSIRNHRAEALEAVFKVMGFSAERIQKNFGHMLEAFSFGAPPHGGIAWGMDRLVMLLANEANIREVIAFPKTGDARDPMMQSPSELEVKQLNELHIQLKAGK</sequence>
<dbReference type="EC" id="6.1.1.23" evidence="7"/>
<dbReference type="EMBL" id="MGKD01000004">
    <property type="protein sequence ID" value="OGN20445.1"/>
    <property type="molecule type" value="Genomic_DNA"/>
</dbReference>
<evidence type="ECO:0000256" key="1">
    <source>
        <dbReference type="ARBA" id="ARBA00006303"/>
    </source>
</evidence>
<dbReference type="NCBIfam" id="TIGR00459">
    <property type="entry name" value="aspS_bact"/>
    <property type="match status" value="1"/>
</dbReference>
<dbReference type="Proteomes" id="UP000177478">
    <property type="component" value="Unassembled WGS sequence"/>
</dbReference>
<dbReference type="Pfam" id="PF00152">
    <property type="entry name" value="tRNA-synt_2"/>
    <property type="match status" value="1"/>
</dbReference>
<keyword evidence="2 7" id="KW-0436">Ligase</keyword>
<dbReference type="InterPro" id="IPR004524">
    <property type="entry name" value="Asp-tRNA-ligase_1"/>
</dbReference>
<feature type="binding site" evidence="7">
    <location>
        <begin position="438"/>
        <end position="441"/>
    </location>
    <ligand>
        <name>ATP</name>
        <dbReference type="ChEBI" id="CHEBI:30616"/>
    </ligand>
</feature>
<keyword evidence="4 7" id="KW-0067">ATP-binding</keyword>
<accession>A0A1F8G528</accession>
<dbReference type="GO" id="GO:0006422">
    <property type="term" value="P:aspartyl-tRNA aminoacylation"/>
    <property type="evidence" value="ECO:0007669"/>
    <property type="project" value="UniProtKB-UniRule"/>
</dbReference>
<evidence type="ECO:0000256" key="4">
    <source>
        <dbReference type="ARBA" id="ARBA00022840"/>
    </source>
</evidence>
<dbReference type="InterPro" id="IPR006195">
    <property type="entry name" value="aa-tRNA-synth_II"/>
</dbReference>
<feature type="binding site" evidence="7">
    <location>
        <position position="229"/>
    </location>
    <ligand>
        <name>L-aspartate</name>
        <dbReference type="ChEBI" id="CHEBI:29991"/>
    </ligand>
</feature>
<dbReference type="GO" id="GO:0003676">
    <property type="term" value="F:nucleic acid binding"/>
    <property type="evidence" value="ECO:0007669"/>
    <property type="project" value="InterPro"/>
</dbReference>
<feature type="binding site" evidence="7">
    <location>
        <position position="393"/>
    </location>
    <ligand>
        <name>L-aspartate</name>
        <dbReference type="ChEBI" id="CHEBI:29991"/>
    </ligand>
</feature>
<feature type="binding site" evidence="7">
    <location>
        <position position="350"/>
    </location>
    <ligand>
        <name>L-aspartate</name>
        <dbReference type="ChEBI" id="CHEBI:29991"/>
    </ligand>
</feature>
<feature type="binding site" evidence="7">
    <location>
        <position position="386"/>
    </location>
    <ligand>
        <name>ATP</name>
        <dbReference type="ChEBI" id="CHEBI:30616"/>
    </ligand>
</feature>
<dbReference type="InterPro" id="IPR047089">
    <property type="entry name" value="Asp-tRNA-ligase_1_N"/>
</dbReference>
<comment type="caution">
    <text evidence="7">Lacks conserved residue(s) required for the propagation of feature annotation.</text>
</comment>
<dbReference type="InterPro" id="IPR004115">
    <property type="entry name" value="GAD-like_sf"/>
</dbReference>
<dbReference type="CDD" id="cd04317">
    <property type="entry name" value="EcAspRS_like_N"/>
    <property type="match status" value="1"/>
</dbReference>
<dbReference type="PROSITE" id="PS50862">
    <property type="entry name" value="AA_TRNA_LIGASE_II"/>
    <property type="match status" value="1"/>
</dbReference>
<evidence type="ECO:0000313" key="9">
    <source>
        <dbReference type="EMBL" id="OGN20445.1"/>
    </source>
</evidence>
<dbReference type="SUPFAM" id="SSF55681">
    <property type="entry name" value="Class II aaRS and biotin synthetases"/>
    <property type="match status" value="1"/>
</dbReference>
<keyword evidence="6 7" id="KW-0030">Aminoacyl-tRNA synthetase</keyword>
<dbReference type="AlphaFoldDB" id="A0A1F8G528"/>
<comment type="similarity">
    <text evidence="1 7">Belongs to the class-II aminoacyl-tRNA synthetase family. Type 1 subfamily.</text>
</comment>
<feature type="binding site" evidence="7">
    <location>
        <position position="183"/>
    </location>
    <ligand>
        <name>L-aspartate</name>
        <dbReference type="ChEBI" id="CHEBI:29991"/>
    </ligand>
</feature>
<dbReference type="HAMAP" id="MF_00044">
    <property type="entry name" value="Asp_tRNA_synth_type1"/>
    <property type="match status" value="1"/>
</dbReference>
<dbReference type="GO" id="GO:0050560">
    <property type="term" value="F:aspartate-tRNA(Asn) ligase activity"/>
    <property type="evidence" value="ECO:0007669"/>
    <property type="project" value="UniProtKB-EC"/>
</dbReference>
<dbReference type="PANTHER" id="PTHR22594">
    <property type="entry name" value="ASPARTYL/LYSYL-TRNA SYNTHETASE"/>
    <property type="match status" value="1"/>
</dbReference>
<dbReference type="SUPFAM" id="SSF50249">
    <property type="entry name" value="Nucleic acid-binding proteins"/>
    <property type="match status" value="1"/>
</dbReference>
<organism evidence="9 10">
    <name type="scientific">Candidatus Yanofskybacteria bacterium RIFCSPHIGHO2_12_FULL_45_19b</name>
    <dbReference type="NCBI Taxonomy" id="1802689"/>
    <lineage>
        <taxon>Bacteria</taxon>
        <taxon>Candidatus Yanofskyibacteriota</taxon>
    </lineage>
</organism>
<dbReference type="Gene3D" id="3.30.1360.30">
    <property type="entry name" value="GAD-like domain"/>
    <property type="match status" value="1"/>
</dbReference>
<dbReference type="InterPro" id="IPR004365">
    <property type="entry name" value="NA-bd_OB_tRNA"/>
</dbReference>
<evidence type="ECO:0000256" key="2">
    <source>
        <dbReference type="ARBA" id="ARBA00022598"/>
    </source>
</evidence>
<dbReference type="InterPro" id="IPR002312">
    <property type="entry name" value="Asp/Asn-tRNA-synth_IIb"/>
</dbReference>
<evidence type="ECO:0000259" key="8">
    <source>
        <dbReference type="PROSITE" id="PS50862"/>
    </source>
</evidence>
<dbReference type="GO" id="GO:0004815">
    <property type="term" value="F:aspartate-tRNA ligase activity"/>
    <property type="evidence" value="ECO:0007669"/>
    <property type="project" value="UniProtKB-UniRule"/>
</dbReference>
<evidence type="ECO:0000256" key="5">
    <source>
        <dbReference type="ARBA" id="ARBA00022917"/>
    </source>
</evidence>
<protein>
    <recommendedName>
        <fullName evidence="7">Aspartate--tRNA(Asp/Asn) ligase</fullName>
        <ecNumber evidence="7">6.1.1.23</ecNumber>
    </recommendedName>
    <alternativeName>
        <fullName evidence="7">Aspartyl-tRNA synthetase</fullName>
        <shortName evidence="7">AspRS</shortName>
    </alternativeName>
    <alternativeName>
        <fullName evidence="7">Non-discriminating aspartyl-tRNA synthetase</fullName>
        <shortName evidence="7">ND-AspRS</shortName>
    </alternativeName>
</protein>
<dbReference type="Gene3D" id="3.30.930.10">
    <property type="entry name" value="Bira Bifunctional Protein, Domain 2"/>
    <property type="match status" value="2"/>
</dbReference>
<dbReference type="PRINTS" id="PR01042">
    <property type="entry name" value="TRNASYNTHASP"/>
</dbReference>
<dbReference type="PANTHER" id="PTHR22594:SF5">
    <property type="entry name" value="ASPARTATE--TRNA LIGASE, MITOCHONDRIAL"/>
    <property type="match status" value="1"/>
</dbReference>
<dbReference type="InterPro" id="IPR047090">
    <property type="entry name" value="AspRS_core"/>
</dbReference>
<dbReference type="Pfam" id="PF01336">
    <property type="entry name" value="tRNA_anti-codon"/>
    <property type="match status" value="1"/>
</dbReference>
<feature type="binding site" evidence="7">
    <location>
        <begin position="229"/>
        <end position="231"/>
    </location>
    <ligand>
        <name>ATP</name>
        <dbReference type="ChEBI" id="CHEBI:30616"/>
    </ligand>
</feature>
<proteinExistence type="inferred from homology"/>
<evidence type="ECO:0000256" key="6">
    <source>
        <dbReference type="ARBA" id="ARBA00023146"/>
    </source>
</evidence>
<reference evidence="9 10" key="1">
    <citation type="journal article" date="2016" name="Nat. Commun.">
        <title>Thousands of microbial genomes shed light on interconnected biogeochemical processes in an aquifer system.</title>
        <authorList>
            <person name="Anantharaman K."/>
            <person name="Brown C.T."/>
            <person name="Hug L.A."/>
            <person name="Sharon I."/>
            <person name="Castelle C.J."/>
            <person name="Probst A.J."/>
            <person name="Thomas B.C."/>
            <person name="Singh A."/>
            <person name="Wilkins M.J."/>
            <person name="Karaoz U."/>
            <person name="Brodie E.L."/>
            <person name="Williams K.H."/>
            <person name="Hubbard S.S."/>
            <person name="Banfield J.F."/>
        </authorList>
    </citation>
    <scope>NUCLEOTIDE SEQUENCE [LARGE SCALE GENOMIC DNA]</scope>
</reference>
<comment type="subcellular location">
    <subcellularLocation>
        <location evidence="7">Cytoplasm</location>
    </subcellularLocation>
</comment>
<keyword evidence="7" id="KW-0963">Cytoplasm</keyword>
<dbReference type="InterPro" id="IPR004364">
    <property type="entry name" value="Aa-tRNA-synt_II"/>
</dbReference>
<dbReference type="GO" id="GO:0005737">
    <property type="term" value="C:cytoplasm"/>
    <property type="evidence" value="ECO:0007669"/>
    <property type="project" value="UniProtKB-SubCell"/>
</dbReference>